<proteinExistence type="predicted"/>
<accession>A0A6N2AWP4</accession>
<protein>
    <submittedName>
        <fullName evidence="1">Uncharacterized protein</fullName>
    </submittedName>
</protein>
<name>A0A6N2AWP4_SOLCI</name>
<organism evidence="1">
    <name type="scientific">Solanum chilense</name>
    <name type="common">Tomato</name>
    <name type="synonym">Lycopersicon chilense</name>
    <dbReference type="NCBI Taxonomy" id="4083"/>
    <lineage>
        <taxon>Eukaryota</taxon>
        <taxon>Viridiplantae</taxon>
        <taxon>Streptophyta</taxon>
        <taxon>Embryophyta</taxon>
        <taxon>Tracheophyta</taxon>
        <taxon>Spermatophyta</taxon>
        <taxon>Magnoliopsida</taxon>
        <taxon>eudicotyledons</taxon>
        <taxon>Gunneridae</taxon>
        <taxon>Pentapetalae</taxon>
        <taxon>asterids</taxon>
        <taxon>lamiids</taxon>
        <taxon>Solanales</taxon>
        <taxon>Solanaceae</taxon>
        <taxon>Solanoideae</taxon>
        <taxon>Solaneae</taxon>
        <taxon>Solanum</taxon>
        <taxon>Solanum subgen. Lycopersicon</taxon>
    </lineage>
</organism>
<evidence type="ECO:0000313" key="1">
    <source>
        <dbReference type="EMBL" id="TMW86925.1"/>
    </source>
</evidence>
<reference evidence="1" key="1">
    <citation type="submission" date="2019-05" db="EMBL/GenBank/DDBJ databases">
        <title>The de novo reference genome and transcriptome assemblies of the wild tomato species Solanum chilense.</title>
        <authorList>
            <person name="Stam R."/>
            <person name="Nosenko T."/>
            <person name="Hoerger A.C."/>
            <person name="Stephan W."/>
            <person name="Seidel M.A."/>
            <person name="Kuhn J.M.M."/>
            <person name="Haberer G."/>
            <person name="Tellier A."/>
        </authorList>
    </citation>
    <scope>NUCLEOTIDE SEQUENCE</scope>
    <source>
        <tissue evidence="1">Mature leaves</tissue>
    </source>
</reference>
<sequence length="217" mass="24610">MSTHMSLVHCPKCDKSIHGYQVFMDHVLSHPFNNEMEMNIVQGSNNLSELLPIPSEPVQHPRIMLMSPPPSSYDDHLIRGNDDGKIVHANLKLPPPPPPSYHASSMRGNIYGRDVNKNQQLLPPQSYHSLSLRVNDNNIGIENPLQQNASTCKKDMCARFQFNSHCPKWNPSSVFEGHHIKEINFPILDKSDLCQWKSKPQLICDNETSEVDLSLKL</sequence>
<comment type="caution">
    <text evidence="1">The sequence shown here is derived from an EMBL/GenBank/DDBJ whole genome shotgun (WGS) entry which is preliminary data.</text>
</comment>
<dbReference type="EMBL" id="RXGB01006083">
    <property type="protein sequence ID" value="TMW86925.1"/>
    <property type="molecule type" value="Genomic_DNA"/>
</dbReference>
<gene>
    <name evidence="1" type="ORF">EJD97_020693</name>
</gene>
<dbReference type="AlphaFoldDB" id="A0A6N2AWP4"/>